<feature type="non-terminal residue" evidence="2">
    <location>
        <position position="1"/>
    </location>
</feature>
<feature type="region of interest" description="Disordered" evidence="1">
    <location>
        <begin position="42"/>
        <end position="63"/>
    </location>
</feature>
<evidence type="ECO:0000313" key="3">
    <source>
        <dbReference type="Proteomes" id="UP000789572"/>
    </source>
</evidence>
<protein>
    <submittedName>
        <fullName evidence="2">10964_t:CDS:1</fullName>
    </submittedName>
</protein>
<dbReference type="EMBL" id="CAJVPJ010002468">
    <property type="protein sequence ID" value="CAG8622105.1"/>
    <property type="molecule type" value="Genomic_DNA"/>
</dbReference>
<dbReference type="AlphaFoldDB" id="A0A9N9D4F6"/>
<organism evidence="2 3">
    <name type="scientific">Paraglomus occultum</name>
    <dbReference type="NCBI Taxonomy" id="144539"/>
    <lineage>
        <taxon>Eukaryota</taxon>
        <taxon>Fungi</taxon>
        <taxon>Fungi incertae sedis</taxon>
        <taxon>Mucoromycota</taxon>
        <taxon>Glomeromycotina</taxon>
        <taxon>Glomeromycetes</taxon>
        <taxon>Paraglomerales</taxon>
        <taxon>Paraglomeraceae</taxon>
        <taxon>Paraglomus</taxon>
    </lineage>
</organism>
<name>A0A9N9D4F6_9GLOM</name>
<accession>A0A9N9D4F6</accession>
<feature type="compositionally biased region" description="Basic and acidic residues" evidence="1">
    <location>
        <begin position="42"/>
        <end position="53"/>
    </location>
</feature>
<keyword evidence="3" id="KW-1185">Reference proteome</keyword>
<comment type="caution">
    <text evidence="2">The sequence shown here is derived from an EMBL/GenBank/DDBJ whole genome shotgun (WGS) entry which is preliminary data.</text>
</comment>
<evidence type="ECO:0000256" key="1">
    <source>
        <dbReference type="SAM" id="MobiDB-lite"/>
    </source>
</evidence>
<gene>
    <name evidence="2" type="ORF">POCULU_LOCUS8471</name>
</gene>
<evidence type="ECO:0000313" key="2">
    <source>
        <dbReference type="EMBL" id="CAG8622105.1"/>
    </source>
</evidence>
<dbReference type="Proteomes" id="UP000789572">
    <property type="component" value="Unassembled WGS sequence"/>
</dbReference>
<sequence>AEDPEIKAFFIGLSKVAKQRSKRDLPRKKMRRGQHTVDLVDVHDRGSTMEGRRPGNQSVLYRS</sequence>
<proteinExistence type="predicted"/>
<reference evidence="2" key="1">
    <citation type="submission" date="2021-06" db="EMBL/GenBank/DDBJ databases">
        <authorList>
            <person name="Kallberg Y."/>
            <person name="Tangrot J."/>
            <person name="Rosling A."/>
        </authorList>
    </citation>
    <scope>NUCLEOTIDE SEQUENCE</scope>
    <source>
        <strain evidence="2">IA702</strain>
    </source>
</reference>